<reference evidence="3" key="1">
    <citation type="submission" date="2022-11" db="UniProtKB">
        <authorList>
            <consortium name="WormBaseParasite"/>
        </authorList>
    </citation>
    <scope>IDENTIFICATION</scope>
</reference>
<dbReference type="GO" id="GO:0005261">
    <property type="term" value="F:monoatomic cation channel activity"/>
    <property type="evidence" value="ECO:0007669"/>
    <property type="project" value="TreeGrafter"/>
</dbReference>
<protein>
    <submittedName>
        <fullName evidence="3">Uncharacterized protein</fullName>
    </submittedName>
</protein>
<proteinExistence type="predicted"/>
<feature type="region of interest" description="Disordered" evidence="1">
    <location>
        <begin position="1"/>
        <end position="52"/>
    </location>
</feature>
<sequence>MRDGRSRVPRRQPSFAWQDLKFAGDVGSSSKTHHGAASRSSSGGNHHPPGAARLSRAKVVFATGDSNGSPASPRHQRSDSVRLTTAVETPAAAAATDHQQQKRSSVTTRRQSFATLRTMLATTGVVPPRIPSDADERGSMGTSARGSLRGHSADYSGESFSLIGRSFTDSNISYVTEFMPEAVGSSPYIHRNGNINLSILAEAVSSVAERRLNLRICETILSIFDLLSDFDVAAFGGGSSDSASAGQKRANLMRQPTDGSTNTENAGFGTTSTPPSMQNNAAPTPSRLTSIMTATAKSSLKADNNEEQTVLALI</sequence>
<dbReference type="GO" id="GO:0030424">
    <property type="term" value="C:axon"/>
    <property type="evidence" value="ECO:0007669"/>
    <property type="project" value="TreeGrafter"/>
</dbReference>
<feature type="region of interest" description="Disordered" evidence="1">
    <location>
        <begin position="89"/>
        <end position="110"/>
    </location>
</feature>
<evidence type="ECO:0000313" key="3">
    <source>
        <dbReference type="WBParaSite" id="nRc.2.0.1.t34242-RA"/>
    </source>
</evidence>
<keyword evidence="2" id="KW-1185">Reference proteome</keyword>
<feature type="compositionally biased region" description="Low complexity" evidence="1">
    <location>
        <begin position="37"/>
        <end position="47"/>
    </location>
</feature>
<feature type="region of interest" description="Disordered" evidence="1">
    <location>
        <begin position="63"/>
        <end position="82"/>
    </location>
</feature>
<feature type="region of interest" description="Disordered" evidence="1">
    <location>
        <begin position="125"/>
        <end position="150"/>
    </location>
</feature>
<dbReference type="WBParaSite" id="nRc.2.0.1.t34242-RA">
    <property type="protein sequence ID" value="nRc.2.0.1.t34242-RA"/>
    <property type="gene ID" value="nRc.2.0.1.g34242"/>
</dbReference>
<dbReference type="GO" id="GO:0034703">
    <property type="term" value="C:cation channel complex"/>
    <property type="evidence" value="ECO:0007669"/>
    <property type="project" value="TreeGrafter"/>
</dbReference>
<feature type="compositionally biased region" description="Polar residues" evidence="1">
    <location>
        <begin position="257"/>
        <end position="285"/>
    </location>
</feature>
<evidence type="ECO:0000256" key="1">
    <source>
        <dbReference type="SAM" id="MobiDB-lite"/>
    </source>
</evidence>
<dbReference type="AlphaFoldDB" id="A0A915K8M5"/>
<organism evidence="2 3">
    <name type="scientific">Romanomermis culicivorax</name>
    <name type="common">Nematode worm</name>
    <dbReference type="NCBI Taxonomy" id="13658"/>
    <lineage>
        <taxon>Eukaryota</taxon>
        <taxon>Metazoa</taxon>
        <taxon>Ecdysozoa</taxon>
        <taxon>Nematoda</taxon>
        <taxon>Enoplea</taxon>
        <taxon>Dorylaimia</taxon>
        <taxon>Mermithida</taxon>
        <taxon>Mermithoidea</taxon>
        <taxon>Mermithidae</taxon>
        <taxon>Romanomermis</taxon>
    </lineage>
</organism>
<dbReference type="GO" id="GO:0055080">
    <property type="term" value="P:monoatomic cation homeostasis"/>
    <property type="evidence" value="ECO:0007669"/>
    <property type="project" value="TreeGrafter"/>
</dbReference>
<feature type="region of interest" description="Disordered" evidence="1">
    <location>
        <begin position="239"/>
        <end position="285"/>
    </location>
</feature>
<dbReference type="PANTHER" id="PTHR31781">
    <property type="entry name" value="UNC80"/>
    <property type="match status" value="1"/>
</dbReference>
<dbReference type="Proteomes" id="UP000887565">
    <property type="component" value="Unplaced"/>
</dbReference>
<evidence type="ECO:0000313" key="2">
    <source>
        <dbReference type="Proteomes" id="UP000887565"/>
    </source>
</evidence>
<name>A0A915K8M5_ROMCU</name>
<dbReference type="PANTHER" id="PTHR31781:SF1">
    <property type="entry name" value="PROTEIN UNC-80 HOMOLOG"/>
    <property type="match status" value="1"/>
</dbReference>
<accession>A0A915K8M5</accession>